<dbReference type="InterPro" id="IPR023631">
    <property type="entry name" value="Amidase_dom"/>
</dbReference>
<dbReference type="PANTHER" id="PTHR11895:SF7">
    <property type="entry name" value="GLUTAMYL-TRNA(GLN) AMIDOTRANSFERASE SUBUNIT A, MITOCHONDRIAL"/>
    <property type="match status" value="1"/>
</dbReference>
<evidence type="ECO:0000313" key="4">
    <source>
        <dbReference type="Proteomes" id="UP000006746"/>
    </source>
</evidence>
<accession>K2KN72</accession>
<dbReference type="STRING" id="1207063.P24_01500"/>
<evidence type="ECO:0000256" key="1">
    <source>
        <dbReference type="ARBA" id="ARBA00009199"/>
    </source>
</evidence>
<keyword evidence="3" id="KW-0808">Transferase</keyword>
<dbReference type="Pfam" id="PF01425">
    <property type="entry name" value="Amidase"/>
    <property type="match status" value="1"/>
</dbReference>
<evidence type="ECO:0000259" key="2">
    <source>
        <dbReference type="Pfam" id="PF01425"/>
    </source>
</evidence>
<sequence>MIASPIAGAEPEKGEDVMTEFWQKPATELAAAIRGKTLSSRELVSATLDRIDRLNGDTNAFALVDAEGALKAAAAADAAVMRGDSLGGLHGLPVTVKDLVPTAGMRTALASYIFADNVPAQDAEAIARIRRAGGIILGKTTTPELGHKVLTDSPMHGITRNPWALDRTCGGSSGGAAVGVAMGFGPLAVSTDGAGSGRIPAACCGIVGLKPTVGGVPHETTPDLFGNLTCLGSMARTVEDTVLLHNVMAGPDPRDPWSLGGSAAPLTLADDPLSVLKGLKIRWMPRTVNDYLDPDFEAHTTKTVEAMVDAGATLVDKPVSLDWSLDTALVLMRAYQAARSGHVLEKWRDRMDPTMVSALEEGLAQDVGTLQKALPERTALYRRVQAIFDHADILVTPTIAAPPPPVTQRADEPLVIDGKPLGPLRRTWYCYTIPFNPSGNPAMSVPCGFTKDGLPIGLQIVGPWHAEQRLVAVAAALQALMPWQHRWPALAGGEASA</sequence>
<comment type="caution">
    <text evidence="3">The sequence shown here is derived from an EMBL/GenBank/DDBJ whole genome shotgun (WGS) entry which is preliminary data.</text>
</comment>
<name>K2KN72_9PROT</name>
<comment type="similarity">
    <text evidence="1">Belongs to the amidase family.</text>
</comment>
<dbReference type="EMBL" id="AMRL01000001">
    <property type="protein sequence ID" value="EKE78985.1"/>
    <property type="molecule type" value="Genomic_DNA"/>
</dbReference>
<dbReference type="Proteomes" id="UP000006746">
    <property type="component" value="Unassembled WGS sequence"/>
</dbReference>
<dbReference type="eggNOG" id="COG0154">
    <property type="taxonomic scope" value="Bacteria"/>
</dbReference>
<dbReference type="SUPFAM" id="SSF75304">
    <property type="entry name" value="Amidase signature (AS) enzymes"/>
    <property type="match status" value="1"/>
</dbReference>
<feature type="domain" description="Amidase" evidence="2">
    <location>
        <begin position="42"/>
        <end position="470"/>
    </location>
</feature>
<organism evidence="3 4">
    <name type="scientific">Oceanibaculum indicum P24</name>
    <dbReference type="NCBI Taxonomy" id="1207063"/>
    <lineage>
        <taxon>Bacteria</taxon>
        <taxon>Pseudomonadati</taxon>
        <taxon>Pseudomonadota</taxon>
        <taxon>Alphaproteobacteria</taxon>
        <taxon>Rhodospirillales</taxon>
        <taxon>Oceanibaculaceae</taxon>
        <taxon>Oceanibaculum</taxon>
    </lineage>
</organism>
<keyword evidence="4" id="KW-1185">Reference proteome</keyword>
<evidence type="ECO:0000313" key="3">
    <source>
        <dbReference type="EMBL" id="EKE78985.1"/>
    </source>
</evidence>
<reference evidence="3 4" key="1">
    <citation type="journal article" date="2012" name="J. Bacteriol.">
        <title>Genome Sequence of Oceanibaculum indicum Type Strain P24.</title>
        <authorList>
            <person name="Lai Q."/>
            <person name="Shao Z."/>
        </authorList>
    </citation>
    <scope>NUCLEOTIDE SEQUENCE [LARGE SCALE GENOMIC DNA]</scope>
    <source>
        <strain evidence="3 4">P24</strain>
    </source>
</reference>
<dbReference type="PATRIC" id="fig|1207063.3.peg.310"/>
<dbReference type="PANTHER" id="PTHR11895">
    <property type="entry name" value="TRANSAMIDASE"/>
    <property type="match status" value="1"/>
</dbReference>
<dbReference type="GO" id="GO:0016740">
    <property type="term" value="F:transferase activity"/>
    <property type="evidence" value="ECO:0007669"/>
    <property type="project" value="UniProtKB-KW"/>
</dbReference>
<gene>
    <name evidence="3" type="ORF">P24_01500</name>
</gene>
<dbReference type="InterPro" id="IPR000120">
    <property type="entry name" value="Amidase"/>
</dbReference>
<dbReference type="InterPro" id="IPR036928">
    <property type="entry name" value="AS_sf"/>
</dbReference>
<protein>
    <submittedName>
        <fullName evidence="3">Asp-tRNA Asn / Glu-tRNA Gln amidotransferase subunit A-like protein</fullName>
    </submittedName>
</protein>
<dbReference type="Gene3D" id="3.90.1300.10">
    <property type="entry name" value="Amidase signature (AS) domain"/>
    <property type="match status" value="1"/>
</dbReference>
<proteinExistence type="inferred from homology"/>
<dbReference type="AlphaFoldDB" id="K2KN72"/>